<dbReference type="PANTHER" id="PTHR40082">
    <property type="entry name" value="BLR5956 PROTEIN"/>
    <property type="match status" value="1"/>
</dbReference>
<feature type="domain" description="OmpR/PhoB-type" evidence="3">
    <location>
        <begin position="286"/>
        <end position="379"/>
    </location>
</feature>
<keyword evidence="4" id="KW-0456">Lyase</keyword>
<dbReference type="Gene3D" id="1.10.10.10">
    <property type="entry name" value="Winged helix-like DNA-binding domain superfamily/Winged helix DNA-binding domain"/>
    <property type="match status" value="1"/>
</dbReference>
<evidence type="ECO:0000313" key="4">
    <source>
        <dbReference type="EMBL" id="TCJ30299.1"/>
    </source>
</evidence>
<dbReference type="InterPro" id="IPR039793">
    <property type="entry name" value="UROS/Hem4"/>
</dbReference>
<dbReference type="NCBIfam" id="NF005568">
    <property type="entry name" value="PRK07239.1"/>
    <property type="match status" value="1"/>
</dbReference>
<evidence type="ECO:0000313" key="5">
    <source>
        <dbReference type="Proteomes" id="UP000295453"/>
    </source>
</evidence>
<dbReference type="EMBL" id="SJZJ01000004">
    <property type="protein sequence ID" value="TCJ30299.1"/>
    <property type="molecule type" value="Genomic_DNA"/>
</dbReference>
<dbReference type="GO" id="GO:0003677">
    <property type="term" value="F:DNA binding"/>
    <property type="evidence" value="ECO:0007669"/>
    <property type="project" value="UniProtKB-UniRule"/>
</dbReference>
<keyword evidence="1 2" id="KW-0238">DNA-binding</keyword>
<evidence type="ECO:0000256" key="1">
    <source>
        <dbReference type="ARBA" id="ARBA00023125"/>
    </source>
</evidence>
<dbReference type="CDD" id="cd06578">
    <property type="entry name" value="HemD"/>
    <property type="match status" value="1"/>
</dbReference>
<dbReference type="SMART" id="SM00862">
    <property type="entry name" value="Trans_reg_C"/>
    <property type="match status" value="1"/>
</dbReference>
<dbReference type="InterPro" id="IPR036108">
    <property type="entry name" value="4pyrrol_syn_uPrphyn_synt_sf"/>
</dbReference>
<dbReference type="SUPFAM" id="SSF69618">
    <property type="entry name" value="HemD-like"/>
    <property type="match status" value="1"/>
</dbReference>
<sequence length="381" mass="40984">MSSQVAEATLDEGVRALEGYRIGVTAARKVDEQVALLERRGAVVETAPVLSIEPYQIDEDALRQQTLEVLGGPVDLFVATTGIGLRSWFTAAESWGLLDLLLSALGSAEILARGPKSVGALRSHGLRELWSPQSETFEDVLAHLRGRDLTGKRIVVQEHGQSLNNVAHALRRQGANVHVVTIYRIEGVGDPEPVFRMVEHVADRKLDAVTFTSAPAVATFMEMAGVVGRREDVVAAFQADVVATCVGPVTAAAFEMWGVPTVQPERNRLAAMVKLLETELPSRREGTALEVAGHTLLMHGDVILVDGVEVRLSPAPLSVLHALVVNPGHVVSRRDLLGCLPTGQASSEHAVEMAVARLRAAIGTRLVQTVVKRGYRLVVES</sequence>
<gene>
    <name evidence="4" type="ORF">EPD65_03575</name>
</gene>
<dbReference type="GO" id="GO:0004852">
    <property type="term" value="F:uroporphyrinogen-III synthase activity"/>
    <property type="evidence" value="ECO:0007669"/>
    <property type="project" value="UniProtKB-EC"/>
</dbReference>
<evidence type="ECO:0000259" key="3">
    <source>
        <dbReference type="PROSITE" id="PS51755"/>
    </source>
</evidence>
<organism evidence="4 5">
    <name type="scientific">Nocardioides jejuensis</name>
    <dbReference type="NCBI Taxonomy" id="2502782"/>
    <lineage>
        <taxon>Bacteria</taxon>
        <taxon>Bacillati</taxon>
        <taxon>Actinomycetota</taxon>
        <taxon>Actinomycetes</taxon>
        <taxon>Propionibacteriales</taxon>
        <taxon>Nocardioidaceae</taxon>
        <taxon>Nocardioides</taxon>
    </lineage>
</organism>
<dbReference type="InterPro" id="IPR016032">
    <property type="entry name" value="Sig_transdc_resp-reg_C-effctor"/>
</dbReference>
<dbReference type="CDD" id="cd00383">
    <property type="entry name" value="trans_reg_C"/>
    <property type="match status" value="1"/>
</dbReference>
<dbReference type="RefSeq" id="WP_131581799.1">
    <property type="nucleotide sequence ID" value="NZ_SJZJ01000004.1"/>
</dbReference>
<reference evidence="4 5" key="1">
    <citation type="submission" date="2019-03" db="EMBL/GenBank/DDBJ databases">
        <authorList>
            <person name="Kim M.K.M."/>
        </authorList>
    </citation>
    <scope>NUCLEOTIDE SEQUENCE [LARGE SCALE GENOMIC DNA]</scope>
    <source>
        <strain evidence="4 5">18JY15-6</strain>
    </source>
</reference>
<comment type="caution">
    <text evidence="4">The sequence shown here is derived from an EMBL/GenBank/DDBJ whole genome shotgun (WGS) entry which is preliminary data.</text>
</comment>
<dbReference type="GO" id="GO:0006355">
    <property type="term" value="P:regulation of DNA-templated transcription"/>
    <property type="evidence" value="ECO:0007669"/>
    <property type="project" value="InterPro"/>
</dbReference>
<proteinExistence type="predicted"/>
<name>A0A4R1CGL5_9ACTN</name>
<dbReference type="Pfam" id="PF02602">
    <property type="entry name" value="HEM4"/>
    <property type="match status" value="1"/>
</dbReference>
<dbReference type="Proteomes" id="UP000295453">
    <property type="component" value="Unassembled WGS sequence"/>
</dbReference>
<dbReference type="OrthoDB" id="213853at2"/>
<keyword evidence="5" id="KW-1185">Reference proteome</keyword>
<dbReference type="PANTHER" id="PTHR40082:SF1">
    <property type="entry name" value="BLR5956 PROTEIN"/>
    <property type="match status" value="1"/>
</dbReference>
<evidence type="ECO:0000256" key="2">
    <source>
        <dbReference type="PROSITE-ProRule" id="PRU01091"/>
    </source>
</evidence>
<dbReference type="GO" id="GO:0000160">
    <property type="term" value="P:phosphorelay signal transduction system"/>
    <property type="evidence" value="ECO:0007669"/>
    <property type="project" value="InterPro"/>
</dbReference>
<dbReference type="InterPro" id="IPR036388">
    <property type="entry name" value="WH-like_DNA-bd_sf"/>
</dbReference>
<dbReference type="AlphaFoldDB" id="A0A4R1CGL5"/>
<accession>A0A4R1CGL5</accession>
<dbReference type="SUPFAM" id="SSF46894">
    <property type="entry name" value="C-terminal effector domain of the bipartite response regulators"/>
    <property type="match status" value="1"/>
</dbReference>
<dbReference type="GO" id="GO:0006780">
    <property type="term" value="P:uroporphyrinogen III biosynthetic process"/>
    <property type="evidence" value="ECO:0007669"/>
    <property type="project" value="InterPro"/>
</dbReference>
<dbReference type="EC" id="4.2.1.75" evidence="4"/>
<dbReference type="Pfam" id="PF00486">
    <property type="entry name" value="Trans_reg_C"/>
    <property type="match status" value="1"/>
</dbReference>
<dbReference type="InterPro" id="IPR001867">
    <property type="entry name" value="OmpR/PhoB-type_DNA-bd"/>
</dbReference>
<feature type="DNA-binding region" description="OmpR/PhoB-type" evidence="2">
    <location>
        <begin position="286"/>
        <end position="379"/>
    </location>
</feature>
<dbReference type="InterPro" id="IPR003754">
    <property type="entry name" value="4pyrrol_synth_uPrphyn_synth"/>
</dbReference>
<dbReference type="PROSITE" id="PS51755">
    <property type="entry name" value="OMPR_PHOB"/>
    <property type="match status" value="1"/>
</dbReference>
<dbReference type="Gene3D" id="3.40.50.10090">
    <property type="match status" value="2"/>
</dbReference>
<protein>
    <submittedName>
        <fullName evidence="4">Uroporphyrinogen-III synthase</fullName>
        <ecNumber evidence="4">4.2.1.75</ecNumber>
    </submittedName>
</protein>